<sequence length="39" mass="4490">MRVSCAITVTCILRRQRKNITECHNKKEVLCTVKIACIL</sequence>
<protein>
    <submittedName>
        <fullName evidence="1">Uncharacterized protein</fullName>
    </submittedName>
</protein>
<accession>A0A0A9A8F6</accession>
<reference evidence="1" key="2">
    <citation type="journal article" date="2015" name="Data Brief">
        <title>Shoot transcriptome of the giant reed, Arundo donax.</title>
        <authorList>
            <person name="Barrero R.A."/>
            <person name="Guerrero F.D."/>
            <person name="Moolhuijzen P."/>
            <person name="Goolsby J.A."/>
            <person name="Tidwell J."/>
            <person name="Bellgard S.E."/>
            <person name="Bellgard M.I."/>
        </authorList>
    </citation>
    <scope>NUCLEOTIDE SEQUENCE</scope>
    <source>
        <tissue evidence="1">Shoot tissue taken approximately 20 cm above the soil surface</tissue>
    </source>
</reference>
<proteinExistence type="predicted"/>
<organism evidence="1">
    <name type="scientific">Arundo donax</name>
    <name type="common">Giant reed</name>
    <name type="synonym">Donax arundinaceus</name>
    <dbReference type="NCBI Taxonomy" id="35708"/>
    <lineage>
        <taxon>Eukaryota</taxon>
        <taxon>Viridiplantae</taxon>
        <taxon>Streptophyta</taxon>
        <taxon>Embryophyta</taxon>
        <taxon>Tracheophyta</taxon>
        <taxon>Spermatophyta</taxon>
        <taxon>Magnoliopsida</taxon>
        <taxon>Liliopsida</taxon>
        <taxon>Poales</taxon>
        <taxon>Poaceae</taxon>
        <taxon>PACMAD clade</taxon>
        <taxon>Arundinoideae</taxon>
        <taxon>Arundineae</taxon>
        <taxon>Arundo</taxon>
    </lineage>
</organism>
<evidence type="ECO:0000313" key="1">
    <source>
        <dbReference type="EMBL" id="JAD45275.1"/>
    </source>
</evidence>
<reference evidence="1" key="1">
    <citation type="submission" date="2014-09" db="EMBL/GenBank/DDBJ databases">
        <authorList>
            <person name="Magalhaes I.L.F."/>
            <person name="Oliveira U."/>
            <person name="Santos F.R."/>
            <person name="Vidigal T.H.D.A."/>
            <person name="Brescovit A.D."/>
            <person name="Santos A.J."/>
        </authorList>
    </citation>
    <scope>NUCLEOTIDE SEQUENCE</scope>
    <source>
        <tissue evidence="1">Shoot tissue taken approximately 20 cm above the soil surface</tissue>
    </source>
</reference>
<name>A0A0A9A8F6_ARUDO</name>
<dbReference type="AlphaFoldDB" id="A0A0A9A8F6"/>
<dbReference type="EMBL" id="GBRH01252620">
    <property type="protein sequence ID" value="JAD45275.1"/>
    <property type="molecule type" value="Transcribed_RNA"/>
</dbReference>